<dbReference type="RefSeq" id="WP_245724062.1">
    <property type="nucleotide sequence ID" value="NZ_FNNC01000004.1"/>
</dbReference>
<dbReference type="InterPro" id="IPR052178">
    <property type="entry name" value="Sec_Metab_Biosynth_SDR"/>
</dbReference>
<dbReference type="Proteomes" id="UP000199488">
    <property type="component" value="Unassembled WGS sequence"/>
</dbReference>
<dbReference type="InterPro" id="IPR057326">
    <property type="entry name" value="KR_dom"/>
</dbReference>
<accession>A0A1H2V5A3</accession>
<dbReference type="CDD" id="cd05233">
    <property type="entry name" value="SDR_c"/>
    <property type="match status" value="1"/>
</dbReference>
<dbReference type="FunFam" id="3.40.50.720:FF:000084">
    <property type="entry name" value="Short-chain dehydrogenase reductase"/>
    <property type="match status" value="1"/>
</dbReference>
<dbReference type="PRINTS" id="PR00080">
    <property type="entry name" value="SDRFAMILY"/>
</dbReference>
<keyword evidence="3" id="KW-0560">Oxidoreductase</keyword>
<dbReference type="PRINTS" id="PR00081">
    <property type="entry name" value="GDHRDH"/>
</dbReference>
<dbReference type="SUPFAM" id="SSF51735">
    <property type="entry name" value="NAD(P)-binding Rossmann-fold domains"/>
    <property type="match status" value="1"/>
</dbReference>
<sequence length="257" mass="27618">MSMNLFSLSSQVAVVTGGGSGIGKAMAETLAGAEAHVIILGRTQSKIEEAADEISSETNAEVTPLTCDVTDKNQVSETVARIMNDFGRIDVLVNNAGTAAYGKVEEISEEDWEHVFNTNLKSAFLMTQAVVPHMKEANYGRIVNTASVAGGVSLFFSSVYGPSKAGLIHFTKQLSGELAPYGITVNAISPWFFKTDFNAESLEDDDFRHSVEQRTPIQRTGRLDELKTSVLYLAAPGSSYVNGQNIYIDGGMTSFGL</sequence>
<dbReference type="InterPro" id="IPR036291">
    <property type="entry name" value="NAD(P)-bd_dom_sf"/>
</dbReference>
<evidence type="ECO:0000313" key="6">
    <source>
        <dbReference type="Proteomes" id="UP000199488"/>
    </source>
</evidence>
<organism evidence="5 6">
    <name type="scientific">Marinococcus luteus</name>
    <dbReference type="NCBI Taxonomy" id="1122204"/>
    <lineage>
        <taxon>Bacteria</taxon>
        <taxon>Bacillati</taxon>
        <taxon>Bacillota</taxon>
        <taxon>Bacilli</taxon>
        <taxon>Bacillales</taxon>
        <taxon>Bacillaceae</taxon>
        <taxon>Marinococcus</taxon>
    </lineage>
</organism>
<dbReference type="Pfam" id="PF13561">
    <property type="entry name" value="adh_short_C2"/>
    <property type="match status" value="1"/>
</dbReference>
<gene>
    <name evidence="5" type="ORF">SAMN05421781_1931</name>
</gene>
<evidence type="ECO:0000256" key="2">
    <source>
        <dbReference type="ARBA" id="ARBA00022857"/>
    </source>
</evidence>
<evidence type="ECO:0000256" key="1">
    <source>
        <dbReference type="ARBA" id="ARBA00006484"/>
    </source>
</evidence>
<evidence type="ECO:0000313" key="5">
    <source>
        <dbReference type="EMBL" id="SDW63477.1"/>
    </source>
</evidence>
<dbReference type="PANTHER" id="PTHR43618">
    <property type="entry name" value="7-ALPHA-HYDROXYSTEROID DEHYDROGENASE"/>
    <property type="match status" value="1"/>
</dbReference>
<evidence type="ECO:0000259" key="4">
    <source>
        <dbReference type="SMART" id="SM00822"/>
    </source>
</evidence>
<dbReference type="EMBL" id="FNNC01000004">
    <property type="protein sequence ID" value="SDW63477.1"/>
    <property type="molecule type" value="Genomic_DNA"/>
</dbReference>
<dbReference type="PANTHER" id="PTHR43618:SF8">
    <property type="entry name" value="7ALPHA-HYDROXYSTEROID DEHYDROGENASE"/>
    <property type="match status" value="1"/>
</dbReference>
<feature type="domain" description="Ketoreductase" evidence="4">
    <location>
        <begin position="11"/>
        <end position="194"/>
    </location>
</feature>
<keyword evidence="2" id="KW-0521">NADP</keyword>
<dbReference type="AlphaFoldDB" id="A0A1H2V5A3"/>
<dbReference type="STRING" id="1122204.SAMN05421781_1931"/>
<dbReference type="InterPro" id="IPR002347">
    <property type="entry name" value="SDR_fam"/>
</dbReference>
<name>A0A1H2V5A3_9BACI</name>
<dbReference type="Gene3D" id="3.40.50.720">
    <property type="entry name" value="NAD(P)-binding Rossmann-like Domain"/>
    <property type="match status" value="1"/>
</dbReference>
<dbReference type="SMART" id="SM00822">
    <property type="entry name" value="PKS_KR"/>
    <property type="match status" value="1"/>
</dbReference>
<dbReference type="GO" id="GO:0008206">
    <property type="term" value="P:bile acid metabolic process"/>
    <property type="evidence" value="ECO:0007669"/>
    <property type="project" value="UniProtKB-ARBA"/>
</dbReference>
<reference evidence="5 6" key="1">
    <citation type="submission" date="2016-10" db="EMBL/GenBank/DDBJ databases">
        <authorList>
            <person name="de Groot N.N."/>
        </authorList>
    </citation>
    <scope>NUCLEOTIDE SEQUENCE [LARGE SCALE GENOMIC DNA]</scope>
    <source>
        <strain evidence="5 6">DSM 23126</strain>
    </source>
</reference>
<comment type="similarity">
    <text evidence="1">Belongs to the short-chain dehydrogenases/reductases (SDR) family.</text>
</comment>
<dbReference type="GO" id="GO:0016491">
    <property type="term" value="F:oxidoreductase activity"/>
    <property type="evidence" value="ECO:0007669"/>
    <property type="project" value="UniProtKB-KW"/>
</dbReference>
<proteinExistence type="inferred from homology"/>
<keyword evidence="6" id="KW-1185">Reference proteome</keyword>
<evidence type="ECO:0000256" key="3">
    <source>
        <dbReference type="ARBA" id="ARBA00023002"/>
    </source>
</evidence>
<protein>
    <submittedName>
        <fullName evidence="5">Gluconate 5-dehydrogenase</fullName>
    </submittedName>
</protein>
<dbReference type="NCBIfam" id="NF005559">
    <property type="entry name" value="PRK07231.1"/>
    <property type="match status" value="1"/>
</dbReference>